<dbReference type="Proteomes" id="UP000509771">
    <property type="component" value="Chromosome"/>
</dbReference>
<proteinExistence type="predicted"/>
<protein>
    <submittedName>
        <fullName evidence="2">Uncharacterized protein</fullName>
    </submittedName>
</protein>
<accession>A0A7D5M0X4</accession>
<keyword evidence="1" id="KW-0812">Transmembrane</keyword>
<dbReference type="EMBL" id="CP026993">
    <property type="protein sequence ID" value="QLH02995.1"/>
    <property type="molecule type" value="Genomic_DNA"/>
</dbReference>
<evidence type="ECO:0000313" key="2">
    <source>
        <dbReference type="EMBL" id="QLH02995.1"/>
    </source>
</evidence>
<evidence type="ECO:0000313" key="3">
    <source>
        <dbReference type="Proteomes" id="UP000509771"/>
    </source>
</evidence>
<reference evidence="2 3" key="1">
    <citation type="submission" date="2018-02" db="EMBL/GenBank/DDBJ databases">
        <title>Complete genome of Nitrosopumilus cobalaminigenes HCA1.</title>
        <authorList>
            <person name="Qin W."/>
            <person name="Zheng Y."/>
            <person name="Stahl D.A."/>
        </authorList>
    </citation>
    <scope>NUCLEOTIDE SEQUENCE [LARGE SCALE GENOMIC DNA]</scope>
    <source>
        <strain evidence="2 3">HCA1</strain>
    </source>
</reference>
<sequence length="118" mass="13196">MGFKKRRNNRHNNYNRKKGGARPKLAVIGAISLVIGILLIHYVGVPELRADRMSDNPALIAGFVGVVGGVLMLLLSLSKRNQVRVGNVIDSAREAFRDDCMCCKCQNCDRNHNHWTHD</sequence>
<name>A0A7D5M0X4_9ARCH</name>
<keyword evidence="1" id="KW-1133">Transmembrane helix</keyword>
<evidence type="ECO:0000256" key="1">
    <source>
        <dbReference type="SAM" id="Phobius"/>
    </source>
</evidence>
<dbReference type="GeneID" id="56059420"/>
<dbReference type="KEGG" id="ncl:C5F47_05240"/>
<gene>
    <name evidence="2" type="ORF">C5F47_05240</name>
</gene>
<organism evidence="2 3">
    <name type="scientific">Nitrosopumilus cobalaminigenes</name>
    <dbReference type="NCBI Taxonomy" id="1470066"/>
    <lineage>
        <taxon>Archaea</taxon>
        <taxon>Nitrososphaerota</taxon>
        <taxon>Nitrososphaeria</taxon>
        <taxon>Nitrosopumilales</taxon>
        <taxon>Nitrosopumilaceae</taxon>
        <taxon>Nitrosopumilus</taxon>
    </lineage>
</organism>
<dbReference type="AlphaFoldDB" id="A0A7D5M0X4"/>
<dbReference type="RefSeq" id="WP_179360091.1">
    <property type="nucleotide sequence ID" value="NZ_CP026993.1"/>
</dbReference>
<keyword evidence="1" id="KW-0472">Membrane</keyword>
<dbReference type="OrthoDB" id="384445at2157"/>
<keyword evidence="3" id="KW-1185">Reference proteome</keyword>
<feature type="transmembrane region" description="Helical" evidence="1">
    <location>
        <begin position="57"/>
        <end position="77"/>
    </location>
</feature>
<feature type="transmembrane region" description="Helical" evidence="1">
    <location>
        <begin position="25"/>
        <end position="45"/>
    </location>
</feature>